<dbReference type="PROSITE" id="PS50890">
    <property type="entry name" value="PUA"/>
    <property type="match status" value="1"/>
</dbReference>
<dbReference type="STRING" id="123214.PERMA_0087"/>
<dbReference type="InterPro" id="IPR036974">
    <property type="entry name" value="PUA_sf"/>
</dbReference>
<dbReference type="EMBL" id="CP001230">
    <property type="protein sequence ID" value="ACO03718.1"/>
    <property type="molecule type" value="Genomic_DNA"/>
</dbReference>
<dbReference type="Gene3D" id="3.40.50.150">
    <property type="entry name" value="Vaccinia Virus protein VP39"/>
    <property type="match status" value="1"/>
</dbReference>
<keyword evidence="4 10" id="KW-0489">Methyltransferase</keyword>
<keyword evidence="11" id="KW-1185">Reference proteome</keyword>
<dbReference type="Gene3D" id="3.30.750.80">
    <property type="entry name" value="RNA methyltransferase domain (HRMD) like"/>
    <property type="match status" value="1"/>
</dbReference>
<comment type="subcellular location">
    <subcellularLocation>
        <location evidence="1">Cytoplasm</location>
    </subcellularLocation>
</comment>
<dbReference type="KEGG" id="pmx:PERMA_0087"/>
<dbReference type="GO" id="GO:0006364">
    <property type="term" value="P:rRNA processing"/>
    <property type="evidence" value="ECO:0007669"/>
    <property type="project" value="UniProtKB-KW"/>
</dbReference>
<dbReference type="HOGENOM" id="CLU_014042_0_0_0"/>
<dbReference type="AlphaFoldDB" id="C0QT70"/>
<dbReference type="RefSeq" id="WP_012675957.1">
    <property type="nucleotide sequence ID" value="NC_012440.1"/>
</dbReference>
<dbReference type="GO" id="GO:0008168">
    <property type="term" value="F:methyltransferase activity"/>
    <property type="evidence" value="ECO:0007669"/>
    <property type="project" value="UniProtKB-KW"/>
</dbReference>
<dbReference type="eggNOG" id="COG1092">
    <property type="taxonomic scope" value="Bacteria"/>
</dbReference>
<evidence type="ECO:0000313" key="11">
    <source>
        <dbReference type="Proteomes" id="UP000001366"/>
    </source>
</evidence>
<accession>C0QT70</accession>
<evidence type="ECO:0000256" key="8">
    <source>
        <dbReference type="ARBA" id="ARBA00038091"/>
    </source>
</evidence>
<dbReference type="CDD" id="cd11572">
    <property type="entry name" value="RlmI_M_like"/>
    <property type="match status" value="1"/>
</dbReference>
<dbReference type="CDD" id="cd21153">
    <property type="entry name" value="PUA_RlmI"/>
    <property type="match status" value="1"/>
</dbReference>
<dbReference type="CDD" id="cd02440">
    <property type="entry name" value="AdoMet_MTases"/>
    <property type="match status" value="1"/>
</dbReference>
<evidence type="ECO:0000256" key="4">
    <source>
        <dbReference type="ARBA" id="ARBA00022603"/>
    </source>
</evidence>
<gene>
    <name evidence="10" type="ordered locus">PERMA_0087</name>
</gene>
<dbReference type="PANTHER" id="PTHR42873:SF1">
    <property type="entry name" value="S-ADENOSYLMETHIONINE-DEPENDENT METHYLTRANSFERASE DOMAIN-CONTAINING PROTEIN"/>
    <property type="match status" value="1"/>
</dbReference>
<dbReference type="Pfam" id="PF17785">
    <property type="entry name" value="PUA_3"/>
    <property type="match status" value="1"/>
</dbReference>
<keyword evidence="7" id="KW-0694">RNA-binding</keyword>
<keyword evidence="3" id="KW-0698">rRNA processing</keyword>
<dbReference type="GO" id="GO:0005737">
    <property type="term" value="C:cytoplasm"/>
    <property type="evidence" value="ECO:0007669"/>
    <property type="project" value="UniProtKB-SubCell"/>
</dbReference>
<dbReference type="SUPFAM" id="SSF88697">
    <property type="entry name" value="PUA domain-like"/>
    <property type="match status" value="1"/>
</dbReference>
<keyword evidence="2" id="KW-0963">Cytoplasm</keyword>
<keyword evidence="5 10" id="KW-0808">Transferase</keyword>
<organism evidence="10 11">
    <name type="scientific">Persephonella marina (strain DSM 14350 / EX-H1)</name>
    <dbReference type="NCBI Taxonomy" id="123214"/>
    <lineage>
        <taxon>Bacteria</taxon>
        <taxon>Pseudomonadati</taxon>
        <taxon>Aquificota</taxon>
        <taxon>Aquificia</taxon>
        <taxon>Aquificales</taxon>
        <taxon>Hydrogenothermaceae</taxon>
        <taxon>Persephonella</taxon>
    </lineage>
</organism>
<evidence type="ECO:0000256" key="1">
    <source>
        <dbReference type="ARBA" id="ARBA00004496"/>
    </source>
</evidence>
<evidence type="ECO:0000256" key="7">
    <source>
        <dbReference type="ARBA" id="ARBA00022884"/>
    </source>
</evidence>
<evidence type="ECO:0000256" key="3">
    <source>
        <dbReference type="ARBA" id="ARBA00022552"/>
    </source>
</evidence>
<evidence type="ECO:0000256" key="5">
    <source>
        <dbReference type="ARBA" id="ARBA00022679"/>
    </source>
</evidence>
<evidence type="ECO:0000256" key="2">
    <source>
        <dbReference type="ARBA" id="ARBA00022490"/>
    </source>
</evidence>
<dbReference type="InterPro" id="IPR002478">
    <property type="entry name" value="PUA"/>
</dbReference>
<dbReference type="GO" id="GO:0032259">
    <property type="term" value="P:methylation"/>
    <property type="evidence" value="ECO:0007669"/>
    <property type="project" value="UniProtKB-KW"/>
</dbReference>
<name>C0QT70_PERMH</name>
<dbReference type="InterPro" id="IPR015947">
    <property type="entry name" value="PUA-like_sf"/>
</dbReference>
<dbReference type="OrthoDB" id="9805492at2"/>
<feature type="domain" description="PUA" evidence="9">
    <location>
        <begin position="3"/>
        <end position="88"/>
    </location>
</feature>
<evidence type="ECO:0000313" key="10">
    <source>
        <dbReference type="EMBL" id="ACO03718.1"/>
    </source>
</evidence>
<dbReference type="GO" id="GO:0003723">
    <property type="term" value="F:RNA binding"/>
    <property type="evidence" value="ECO:0007669"/>
    <property type="project" value="UniProtKB-KW"/>
</dbReference>
<dbReference type="Pfam" id="PF10672">
    <property type="entry name" value="Methyltrans_SAM"/>
    <property type="match status" value="1"/>
</dbReference>
<dbReference type="Proteomes" id="UP000001366">
    <property type="component" value="Chromosome"/>
</dbReference>
<dbReference type="InterPro" id="IPR041532">
    <property type="entry name" value="RlmI-like_PUA"/>
</dbReference>
<evidence type="ECO:0000259" key="9">
    <source>
        <dbReference type="SMART" id="SM00359"/>
    </source>
</evidence>
<comment type="similarity">
    <text evidence="8">Belongs to the methyltransferase superfamily. RlmI family.</text>
</comment>
<sequence>MVKKVILNSSGVDKISSLNPWIYRKEIKKFPKDVEKGDIVYLYSSKGNLLGTGYINPESKISVRVLSFFKKKDIDFDFIKERILKAYRKRYRLLEKTDAVRVVHSEADGLPGLIVDLYDRYLSVQINTAGMERFRENIIKALIDIFEPEGIVEKSDEKSREKEGLKTENKVVYGKVPESIVIHENGVKFYIQLEKGQKTGFYLDQRINRFIVSEYIKEGDSVLDLFSNAGGFGIYAGIKGAKDITFVDISKNAVSLIDKNCELNGIKGYTVYRENVFKFLTDSGSMDKRYDLIILDPPSFAKNRYEVKDAIRGFKFLISRSLEILNDGGFLAVFSCSYHVSLDDLKKTVLDVSKNMRCGAEIVKHLYQDEDHPYILNIPFSLYLKGLLIRKNED</sequence>
<dbReference type="SMART" id="SM00359">
    <property type="entry name" value="PUA"/>
    <property type="match status" value="1"/>
</dbReference>
<dbReference type="SUPFAM" id="SSF53335">
    <property type="entry name" value="S-adenosyl-L-methionine-dependent methyltransferases"/>
    <property type="match status" value="1"/>
</dbReference>
<dbReference type="InterPro" id="IPR029063">
    <property type="entry name" value="SAM-dependent_MTases_sf"/>
</dbReference>
<dbReference type="PANTHER" id="PTHR42873">
    <property type="entry name" value="RIBOSOMAL RNA LARGE SUBUNIT METHYLTRANSFERASE"/>
    <property type="match status" value="1"/>
</dbReference>
<dbReference type="Gene3D" id="2.30.130.10">
    <property type="entry name" value="PUA domain"/>
    <property type="match status" value="1"/>
</dbReference>
<evidence type="ECO:0000256" key="6">
    <source>
        <dbReference type="ARBA" id="ARBA00022691"/>
    </source>
</evidence>
<proteinExistence type="inferred from homology"/>
<dbReference type="InterPro" id="IPR019614">
    <property type="entry name" value="SAM-dep_methyl-trfase"/>
</dbReference>
<protein>
    <submittedName>
        <fullName evidence="10">Methyltransferase</fullName>
    </submittedName>
</protein>
<dbReference type="PaxDb" id="123214-PERMA_0087"/>
<keyword evidence="6" id="KW-0949">S-adenosyl-L-methionine</keyword>
<reference evidence="10 11" key="1">
    <citation type="journal article" date="2009" name="J. Bacteriol.">
        <title>Complete and draft genome sequences of six members of the Aquificales.</title>
        <authorList>
            <person name="Reysenbach A.L."/>
            <person name="Hamamura N."/>
            <person name="Podar M."/>
            <person name="Griffiths E."/>
            <person name="Ferreira S."/>
            <person name="Hochstein R."/>
            <person name="Heidelberg J."/>
            <person name="Johnson J."/>
            <person name="Mead D."/>
            <person name="Pohorille A."/>
            <person name="Sarmiento M."/>
            <person name="Schweighofer K."/>
            <person name="Seshadri R."/>
            <person name="Voytek M.A."/>
        </authorList>
    </citation>
    <scope>NUCLEOTIDE SEQUENCE [LARGE SCALE GENOMIC DNA]</scope>
    <source>
        <strain evidence="11">DSM 14350 / EX-H1</strain>
    </source>
</reference>